<evidence type="ECO:0000256" key="1">
    <source>
        <dbReference type="SAM" id="SignalP"/>
    </source>
</evidence>
<dbReference type="Pfam" id="PF02995">
    <property type="entry name" value="DUF229"/>
    <property type="match status" value="1"/>
</dbReference>
<dbReference type="PANTHER" id="PTHR10974">
    <property type="entry name" value="FI08016P-RELATED"/>
    <property type="match status" value="1"/>
</dbReference>
<dbReference type="CDD" id="cd16021">
    <property type="entry name" value="ALP_like"/>
    <property type="match status" value="1"/>
</dbReference>
<feature type="chain" id="PRO_5046025048" evidence="1">
    <location>
        <begin position="32"/>
        <end position="618"/>
    </location>
</feature>
<keyword evidence="3" id="KW-1185">Reference proteome</keyword>
<dbReference type="PANTHER" id="PTHR10974:SF9">
    <property type="entry name" value="DUF229 DOMAIN CONTAINING PROTEIN-RELATED"/>
    <property type="match status" value="1"/>
</dbReference>
<comment type="caution">
    <text evidence="2">The sequence shown here is derived from an EMBL/GenBank/DDBJ whole genome shotgun (WGS) entry which is preliminary data.</text>
</comment>
<dbReference type="Proteomes" id="UP000823941">
    <property type="component" value="Chromosome 10"/>
</dbReference>
<proteinExistence type="predicted"/>
<dbReference type="EMBL" id="JAHIBW010000010">
    <property type="protein sequence ID" value="KAG7306986.1"/>
    <property type="molecule type" value="Genomic_DNA"/>
</dbReference>
<sequence>MWMQPPRMAGRRGLALAAAWLALCLVYYIRAAPGPAAPPTPAVEELITNETILDNYLIYTEGCKIPNYARTFHYETTKATTYCPKRAVFVSKTVGIRDQVVFVIDGAAMAAYSGGGGHRCCYQHVWRSTDRGHEDTRVVFSKECIEFQNGTTTNLDHEIISVTCSSKKNAKKVIYDDIYMLVKKANASSMPGRGKKKWNVLVLGMDTMSRARLRDALPRAAARLRAWLDYRAYHKVGYNTYPNLMAFLTGVNQSDIYKKATRSKFIWDEFAKFGYSTAYGEDDLACPDTFYNYGGFPAPPARHYMRPLFVAGEARRGALLACTRRRPSAEHLLDYALDFATTYKDDGFFGLFWMNSYSHDPLAPTGQIDGPMAAFFDKLNSSGVLENTFVFFLSDHGVRYGEQRVRAEAYYDERLPMLHAWVPRALPAARRAAAANTQRLVSPYDLHATFTHVLRLSGAAGAGGAGGPAGCPRCASLLLPHSAARTCADAGVDRKWCGCHELRLASNHSEPATARRIATLAAAVVRKVAGIPTRRCSRCSAVRLRRVLRVHWYELGAERLAVVALVVAPTGAHYEGVVGAAGVVGGIDLISGWNSKGYCAKKFYDRGQCNCVSVKNCK</sequence>
<dbReference type="SUPFAM" id="SSF53649">
    <property type="entry name" value="Alkaline phosphatase-like"/>
    <property type="match status" value="1"/>
</dbReference>
<protein>
    <submittedName>
        <fullName evidence="2">Uncharacterized protein</fullName>
    </submittedName>
</protein>
<dbReference type="InterPro" id="IPR017850">
    <property type="entry name" value="Alkaline_phosphatase_core_sf"/>
</dbReference>
<keyword evidence="1" id="KW-0732">Signal</keyword>
<reference evidence="2 3" key="1">
    <citation type="submission" date="2021-06" db="EMBL/GenBank/DDBJ databases">
        <title>A haploid diamondback moth (Plutella xylostella L.) genome assembly resolves 31 chromosomes and identifies a diamide resistance mutation.</title>
        <authorList>
            <person name="Ward C.M."/>
            <person name="Perry K.D."/>
            <person name="Baker G."/>
            <person name="Powis K."/>
            <person name="Heckel D.G."/>
            <person name="Baxter S.W."/>
        </authorList>
    </citation>
    <scope>NUCLEOTIDE SEQUENCE [LARGE SCALE GENOMIC DNA]</scope>
    <source>
        <strain evidence="2 3">LV</strain>
        <tissue evidence="2">Single pupa</tissue>
    </source>
</reference>
<accession>A0ABQ7QPL7</accession>
<gene>
    <name evidence="2" type="ORF">JYU34_007109</name>
</gene>
<name>A0ABQ7QPL7_PLUXY</name>
<feature type="signal peptide" evidence="1">
    <location>
        <begin position="1"/>
        <end position="31"/>
    </location>
</feature>
<evidence type="ECO:0000313" key="3">
    <source>
        <dbReference type="Proteomes" id="UP000823941"/>
    </source>
</evidence>
<evidence type="ECO:0000313" key="2">
    <source>
        <dbReference type="EMBL" id="KAG7306986.1"/>
    </source>
</evidence>
<dbReference type="Gene3D" id="3.40.720.10">
    <property type="entry name" value="Alkaline Phosphatase, subunit A"/>
    <property type="match status" value="1"/>
</dbReference>
<dbReference type="InterPro" id="IPR004245">
    <property type="entry name" value="DUF229"/>
</dbReference>
<organism evidence="2 3">
    <name type="scientific">Plutella xylostella</name>
    <name type="common">Diamondback moth</name>
    <name type="synonym">Plutella maculipennis</name>
    <dbReference type="NCBI Taxonomy" id="51655"/>
    <lineage>
        <taxon>Eukaryota</taxon>
        <taxon>Metazoa</taxon>
        <taxon>Ecdysozoa</taxon>
        <taxon>Arthropoda</taxon>
        <taxon>Hexapoda</taxon>
        <taxon>Insecta</taxon>
        <taxon>Pterygota</taxon>
        <taxon>Neoptera</taxon>
        <taxon>Endopterygota</taxon>
        <taxon>Lepidoptera</taxon>
        <taxon>Glossata</taxon>
        <taxon>Ditrysia</taxon>
        <taxon>Yponomeutoidea</taxon>
        <taxon>Plutellidae</taxon>
        <taxon>Plutella</taxon>
    </lineage>
</organism>